<dbReference type="AlphaFoldDB" id="A0A8D8FAU7"/>
<dbReference type="InterPro" id="IPR040243">
    <property type="entry name" value="Steroid_recept_RNA_1"/>
</dbReference>
<dbReference type="Gene3D" id="1.20.940.10">
    <property type="entry name" value="Functional domain of the splicing factor Prp18"/>
    <property type="match status" value="1"/>
</dbReference>
<dbReference type="GO" id="GO:0003713">
    <property type="term" value="F:transcription coactivator activity"/>
    <property type="evidence" value="ECO:0007669"/>
    <property type="project" value="InterPro"/>
</dbReference>
<dbReference type="EMBL" id="HBUE01049950">
    <property type="protein sequence ID" value="CAG6463965.1"/>
    <property type="molecule type" value="Transcribed_RNA"/>
</dbReference>
<protein>
    <submittedName>
        <fullName evidence="3">Steroid receptor RNA activator 1</fullName>
    </submittedName>
</protein>
<sequence length="232" mass="24561">MSGENYRSATKSHDPGWNDPPKLSYGGTGTPPPTKLNLNKRVAFPLATSAAATTLPPTPDVGSSSLPQFIPVATSGQTGPPVGGVGLPPAMVGPPPPVAAVGTPPKVAQPGSAEAETEFPSNEEMKQLVERTYRDFVGKLDSSTQAGVQRRLDQLNSSWKDLGDALIRKLFRFARALTDGDSTLASSIHRTIIVDHGKLSVQWAPALRQLMLTLESKTTQQESAAEGIMKPI</sequence>
<dbReference type="GO" id="GO:0006357">
    <property type="term" value="P:regulation of transcription by RNA polymerase II"/>
    <property type="evidence" value="ECO:0007669"/>
    <property type="project" value="InterPro"/>
</dbReference>
<feature type="region of interest" description="Disordered" evidence="1">
    <location>
        <begin position="1"/>
        <end position="38"/>
    </location>
</feature>
<evidence type="ECO:0000259" key="2">
    <source>
        <dbReference type="Pfam" id="PF07304"/>
    </source>
</evidence>
<organism evidence="3">
    <name type="scientific">Culex pipiens</name>
    <name type="common">House mosquito</name>
    <dbReference type="NCBI Taxonomy" id="7175"/>
    <lineage>
        <taxon>Eukaryota</taxon>
        <taxon>Metazoa</taxon>
        <taxon>Ecdysozoa</taxon>
        <taxon>Arthropoda</taxon>
        <taxon>Hexapoda</taxon>
        <taxon>Insecta</taxon>
        <taxon>Pterygota</taxon>
        <taxon>Neoptera</taxon>
        <taxon>Endopterygota</taxon>
        <taxon>Diptera</taxon>
        <taxon>Nematocera</taxon>
        <taxon>Culicoidea</taxon>
        <taxon>Culicidae</taxon>
        <taxon>Culicinae</taxon>
        <taxon>Culicini</taxon>
        <taxon>Culex</taxon>
        <taxon>Culex</taxon>
    </lineage>
</organism>
<evidence type="ECO:0000313" key="3">
    <source>
        <dbReference type="EMBL" id="CAG6463965.1"/>
    </source>
</evidence>
<name>A0A8D8FAU7_CULPI</name>
<dbReference type="Pfam" id="PF07304">
    <property type="entry name" value="SRA1"/>
    <property type="match status" value="1"/>
</dbReference>
<evidence type="ECO:0000256" key="1">
    <source>
        <dbReference type="SAM" id="MobiDB-lite"/>
    </source>
</evidence>
<feature type="domain" description="SRA1/Sec31" evidence="2">
    <location>
        <begin position="86"/>
        <end position="212"/>
    </location>
</feature>
<dbReference type="InterPro" id="IPR009917">
    <property type="entry name" value="SRA1/Sec31"/>
</dbReference>
<reference evidence="3" key="1">
    <citation type="submission" date="2021-05" db="EMBL/GenBank/DDBJ databases">
        <authorList>
            <person name="Alioto T."/>
            <person name="Alioto T."/>
            <person name="Gomez Garrido J."/>
        </authorList>
    </citation>
    <scope>NUCLEOTIDE SEQUENCE</scope>
</reference>
<proteinExistence type="predicted"/>
<dbReference type="PANTHER" id="PTHR18834">
    <property type="entry name" value="STEROID RECEPTOR RNA ACTIVATOR 1"/>
    <property type="match status" value="1"/>
</dbReference>
<accession>A0A8D8FAU7</accession>
<dbReference type="GO" id="GO:0005634">
    <property type="term" value="C:nucleus"/>
    <property type="evidence" value="ECO:0007669"/>
    <property type="project" value="TreeGrafter"/>
</dbReference>
<keyword evidence="3" id="KW-0675">Receptor</keyword>
<dbReference type="PANTHER" id="PTHR18834:SF2">
    <property type="entry name" value="STEROID RECEPTOR RNA ACTIVATOR 1"/>
    <property type="match status" value="1"/>
</dbReference>